<dbReference type="Proteomes" id="UP000092584">
    <property type="component" value="Unassembled WGS sequence"/>
</dbReference>
<evidence type="ECO:0000313" key="2">
    <source>
        <dbReference type="EMBL" id="OBY65100.1"/>
    </source>
</evidence>
<keyword evidence="3" id="KW-1185">Reference proteome</keyword>
<sequence length="182" mass="20728">MRLEIGNKVAVLDDVLKGIVTAVNGKEISVETEDGMIFKFDASELVKIGKDQHQLSKYSDINNPFLQEKKASQKTKKSFFTKTKNEVVLEVDLHINQLVKSTRGLDNYDMLNLQLETAKRKIEFVISRRISKIVFIHGVGEGVLKSELNSLLNKYPVRYYDASYKKYGLGATEVYVFQNSDE</sequence>
<reference evidence="3" key="1">
    <citation type="submission" date="2016-02" db="EMBL/GenBank/DDBJ databases">
        <authorList>
            <person name="Shin S.-K."/>
            <person name="Yi H."/>
            <person name="Kim E."/>
        </authorList>
    </citation>
    <scope>NUCLEOTIDE SEQUENCE [LARGE SCALE GENOMIC DNA]</scope>
    <source>
        <strain evidence="3">LPB0003</strain>
    </source>
</reference>
<dbReference type="EMBL" id="LSFM01000019">
    <property type="protein sequence ID" value="OBY65100.1"/>
    <property type="molecule type" value="Genomic_DNA"/>
</dbReference>
<evidence type="ECO:0000313" key="3">
    <source>
        <dbReference type="Proteomes" id="UP000092584"/>
    </source>
</evidence>
<dbReference type="PROSITE" id="PS50828">
    <property type="entry name" value="SMR"/>
    <property type="match status" value="1"/>
</dbReference>
<protein>
    <submittedName>
        <fullName evidence="2">DNA mismatch repair protein MutS</fullName>
    </submittedName>
</protein>
<feature type="domain" description="Smr" evidence="1">
    <location>
        <begin position="119"/>
        <end position="177"/>
    </location>
</feature>
<organism evidence="2 3">
    <name type="scientific">Polaribacter vadi</name>
    <dbReference type="NCBI Taxonomy" id="1774273"/>
    <lineage>
        <taxon>Bacteria</taxon>
        <taxon>Pseudomonadati</taxon>
        <taxon>Bacteroidota</taxon>
        <taxon>Flavobacteriia</taxon>
        <taxon>Flavobacteriales</taxon>
        <taxon>Flavobacteriaceae</taxon>
    </lineage>
</organism>
<dbReference type="AlphaFoldDB" id="A0A1B8TZN6"/>
<dbReference type="RefSeq" id="WP_065318474.1">
    <property type="nucleotide sequence ID" value="NZ_CP017477.1"/>
</dbReference>
<dbReference type="Pfam" id="PF01713">
    <property type="entry name" value="Smr"/>
    <property type="match status" value="1"/>
</dbReference>
<gene>
    <name evidence="2" type="ORF">LPB3_04795</name>
</gene>
<dbReference type="STRING" id="1774273.LPB03_00310"/>
<proteinExistence type="predicted"/>
<accession>A0A1B8TZN6</accession>
<dbReference type="Gene3D" id="3.30.1370.110">
    <property type="match status" value="1"/>
</dbReference>
<dbReference type="InterPro" id="IPR036063">
    <property type="entry name" value="Smr_dom_sf"/>
</dbReference>
<dbReference type="KEGG" id="pob:LPB03_00310"/>
<dbReference type="InterPro" id="IPR002625">
    <property type="entry name" value="Smr_dom"/>
</dbReference>
<evidence type="ECO:0000259" key="1">
    <source>
        <dbReference type="PROSITE" id="PS50828"/>
    </source>
</evidence>
<dbReference type="OrthoDB" id="1524810at2"/>
<name>A0A1B8TZN6_9FLAO</name>
<comment type="caution">
    <text evidence="2">The sequence shown here is derived from an EMBL/GenBank/DDBJ whole genome shotgun (WGS) entry which is preliminary data.</text>
</comment>